<reference evidence="1 2" key="1">
    <citation type="submission" date="2017-11" db="EMBL/GenBank/DDBJ databases">
        <title>Population delineation of vibrios coincides with oyster pathogenicity.</title>
        <authorList>
            <person name="Bruto M."/>
            <person name="Labreuche Y."/>
            <person name="James A."/>
            <person name="Piel D."/>
            <person name="Chenivesse S."/>
            <person name="Petton B."/>
            <person name="Polz M.F."/>
            <person name="Le Roux F."/>
        </authorList>
    </citation>
    <scope>NUCLEOTIDE SEQUENCE [LARGE SCALE GENOMIC DNA]</scope>
    <source>
        <strain evidence="1 2">FF_144</strain>
    </source>
</reference>
<protein>
    <submittedName>
        <fullName evidence="1">Uncharacterized protein</fullName>
    </submittedName>
</protein>
<evidence type="ECO:0000313" key="2">
    <source>
        <dbReference type="Proteomes" id="UP000244197"/>
    </source>
</evidence>
<name>A0A2T5EJX9_VIBSP</name>
<dbReference type="EMBL" id="PIFK01000084">
    <property type="protein sequence ID" value="PTP20667.1"/>
    <property type="molecule type" value="Genomic_DNA"/>
</dbReference>
<proteinExistence type="predicted"/>
<evidence type="ECO:0000313" key="1">
    <source>
        <dbReference type="EMBL" id="PTP20667.1"/>
    </source>
</evidence>
<sequence>MSISNLIQTLGNRFLNDGYWLNLDEHANAYINDNLSSYLEDPASCSEHLLHVIAECCTPLTHWDDVKLTLELGEGLDSELFPIGSIISARNENGETLNAQFKKVHRDWFSLLETNVHVTIQDGDL</sequence>
<comment type="caution">
    <text evidence="1">The sequence shown here is derived from an EMBL/GenBank/DDBJ whole genome shotgun (WGS) entry which is preliminary data.</text>
</comment>
<dbReference type="AlphaFoldDB" id="A0A2T5EJX9"/>
<accession>A0A2T5EJX9</accession>
<dbReference type="RefSeq" id="WP_108188362.1">
    <property type="nucleotide sequence ID" value="NZ_PIFK01000084.1"/>
</dbReference>
<dbReference type="Proteomes" id="UP000244197">
    <property type="component" value="Unassembled WGS sequence"/>
</dbReference>
<organism evidence="1 2">
    <name type="scientific">Vibrio splendidus</name>
    <dbReference type="NCBI Taxonomy" id="29497"/>
    <lineage>
        <taxon>Bacteria</taxon>
        <taxon>Pseudomonadati</taxon>
        <taxon>Pseudomonadota</taxon>
        <taxon>Gammaproteobacteria</taxon>
        <taxon>Vibrionales</taxon>
        <taxon>Vibrionaceae</taxon>
        <taxon>Vibrio</taxon>
    </lineage>
</organism>
<gene>
    <name evidence="1" type="ORF">CWO07_24055</name>
</gene>